<proteinExistence type="predicted"/>
<dbReference type="GeneID" id="14375182"/>
<dbReference type="InterPro" id="IPR055933">
    <property type="entry name" value="DUF7511"/>
</dbReference>
<dbReference type="HOGENOM" id="CLU_207593_0_0_2"/>
<dbReference type="OrthoDB" id="196937at2157"/>
<sequence length="60" mass="6621">MSAKDAAVDPSMAAPGDDLELLSDEDGRWTIVPVAAEGDERLTQWLTVDADTLFELDDWR</sequence>
<feature type="region of interest" description="Disordered" evidence="1">
    <location>
        <begin position="1"/>
        <end position="20"/>
    </location>
</feature>
<dbReference type="Pfam" id="PF24351">
    <property type="entry name" value="DUF7511"/>
    <property type="match status" value="1"/>
</dbReference>
<dbReference type="RefSeq" id="WP_007698141.1">
    <property type="nucleotide sequence ID" value="NC_019964.1"/>
</dbReference>
<keyword evidence="4" id="KW-1185">Reference proteome</keyword>
<feature type="domain" description="DUF7511" evidence="2">
    <location>
        <begin position="24"/>
        <end position="60"/>
    </location>
</feature>
<evidence type="ECO:0000256" key="1">
    <source>
        <dbReference type="SAM" id="MobiDB-lite"/>
    </source>
</evidence>
<dbReference type="EMBL" id="CP003050">
    <property type="protein sequence ID" value="AGB15548.1"/>
    <property type="molecule type" value="Genomic_DNA"/>
</dbReference>
<organism evidence="3 4">
    <name type="scientific">Halovivax ruber (strain DSM 18193 / JCM 13892 / XH-70)</name>
    <dbReference type="NCBI Taxonomy" id="797302"/>
    <lineage>
        <taxon>Archaea</taxon>
        <taxon>Methanobacteriati</taxon>
        <taxon>Methanobacteriota</taxon>
        <taxon>Stenosarchaea group</taxon>
        <taxon>Halobacteria</taxon>
        <taxon>Halobacteriales</taxon>
        <taxon>Natrialbaceae</taxon>
        <taxon>Halovivax</taxon>
    </lineage>
</organism>
<dbReference type="STRING" id="797302.Halru_0928"/>
<evidence type="ECO:0000313" key="3">
    <source>
        <dbReference type="EMBL" id="AGB15548.1"/>
    </source>
</evidence>
<dbReference type="eggNOG" id="arCOG07586">
    <property type="taxonomic scope" value="Archaea"/>
</dbReference>
<protein>
    <recommendedName>
        <fullName evidence="2">DUF7511 domain-containing protein</fullName>
    </recommendedName>
</protein>
<dbReference type="AlphaFoldDB" id="L0I9P3"/>
<dbReference type="KEGG" id="hru:Halru_0928"/>
<name>L0I9P3_HALRX</name>
<evidence type="ECO:0000259" key="2">
    <source>
        <dbReference type="Pfam" id="PF24351"/>
    </source>
</evidence>
<reference evidence="3" key="1">
    <citation type="submission" date="2011-09" db="EMBL/GenBank/DDBJ databases">
        <title>Complete sequence of Halovivax ruber XH-70.</title>
        <authorList>
            <consortium name="US DOE Joint Genome Institute"/>
            <person name="Lucas S."/>
            <person name="Han J."/>
            <person name="Lapidus A."/>
            <person name="Cheng J.-F."/>
            <person name="Goodwin L."/>
            <person name="Pitluck S."/>
            <person name="Peters L."/>
            <person name="Mikhailova N."/>
            <person name="Davenport K."/>
            <person name="Detter J.C."/>
            <person name="Han C."/>
            <person name="Tapia R."/>
            <person name="Land M."/>
            <person name="Hauser L."/>
            <person name="Kyrpides N."/>
            <person name="Ivanova N."/>
            <person name="Pagani I."/>
            <person name="Sproer C."/>
            <person name="Anderson I."/>
            <person name="Woyke T."/>
        </authorList>
    </citation>
    <scope>NUCLEOTIDE SEQUENCE</scope>
    <source>
        <strain evidence="3">XH-70</strain>
    </source>
</reference>
<gene>
    <name evidence="3" type="ordered locus">Halru_0928</name>
</gene>
<accession>L0I9P3</accession>
<evidence type="ECO:0000313" key="4">
    <source>
        <dbReference type="Proteomes" id="UP000010846"/>
    </source>
</evidence>
<dbReference type="Proteomes" id="UP000010846">
    <property type="component" value="Chromosome"/>
</dbReference>